<keyword evidence="3" id="KW-0378">Hydrolase</keyword>
<evidence type="ECO:0000256" key="1">
    <source>
        <dbReference type="ARBA" id="ARBA00007261"/>
    </source>
</evidence>
<dbReference type="EMBL" id="FAOO01000013">
    <property type="protein sequence ID" value="CUU07352.1"/>
    <property type="molecule type" value="Genomic_DNA"/>
</dbReference>
<accession>A0A0S4N928</accession>
<evidence type="ECO:0000313" key="9">
    <source>
        <dbReference type="Proteomes" id="UP000320623"/>
    </source>
</evidence>
<dbReference type="Pfam" id="PF00675">
    <property type="entry name" value="Peptidase_M16"/>
    <property type="match status" value="1"/>
</dbReference>
<feature type="domain" description="Peptidase M16 C-terminal" evidence="7">
    <location>
        <begin position="195"/>
        <end position="370"/>
    </location>
</feature>
<dbReference type="PANTHER" id="PTHR43690">
    <property type="entry name" value="NARDILYSIN"/>
    <property type="match status" value="1"/>
</dbReference>
<organism evidence="8 9">
    <name type="scientific">Candidatus Thermokryptus mobilis</name>
    <dbReference type="NCBI Taxonomy" id="1643428"/>
    <lineage>
        <taxon>Bacteria</taxon>
        <taxon>Pseudomonadati</taxon>
        <taxon>Candidatus Kryptoniota</taxon>
        <taxon>Candidatus Thermokryptus</taxon>
    </lineage>
</organism>
<keyword evidence="4" id="KW-0862">Zinc</keyword>
<evidence type="ECO:0000256" key="2">
    <source>
        <dbReference type="ARBA" id="ARBA00022670"/>
    </source>
</evidence>
<dbReference type="InterPro" id="IPR007863">
    <property type="entry name" value="Peptidase_M16_C"/>
</dbReference>
<proteinExistence type="inferred from homology"/>
<evidence type="ECO:0000313" key="8">
    <source>
        <dbReference type="EMBL" id="CUU07352.1"/>
    </source>
</evidence>
<reference evidence="9" key="1">
    <citation type="submission" date="2015-11" db="EMBL/GenBank/DDBJ databases">
        <authorList>
            <person name="Varghese N."/>
        </authorList>
    </citation>
    <scope>NUCLEOTIDE SEQUENCE [LARGE SCALE GENOMIC DNA]</scope>
</reference>
<sequence>MRFKILSFLLFFLVVEVFSQVKPGKINFIEYDLPNGLHVILHEDHSTPIVAVDIWYHVGSKNEDPERTGFAHLFEHMMFQGSANVRKAEHMAYIQKAGGIFNGSTNWDRTNYFQVVPSNQLELVLWLESDRMMSLNVNQENLDNQREVVKEERRWRVDNRPYGTQWEETFKRLFKVHPYRWPVIGYMEHLNAAKLEEVKKFFETYYVPNNAVLVIAGDIDVEKTKNLVQKYFGDIPRGKYEIKRPNVVEPPLTQQVRDTIYDNVRLSAVFIAFRIPKDGERDFYALDLLANVLGSGRSSRLYQKLVYEKRIAQNVNVYAIGMEDAGVFKIDAYCSIGHKPEEVEREIWNEIEKIQKELISERELQKVKNQTEAQTISSYQTVLSKADQLAHYYVIHKNTDEINRELDKILSITREEIRDSAVKYLKPENSVVLYYFPKEQKTSK</sequence>
<dbReference type="Proteomes" id="UP000320623">
    <property type="component" value="Unassembled WGS sequence"/>
</dbReference>
<evidence type="ECO:0000259" key="7">
    <source>
        <dbReference type="Pfam" id="PF05193"/>
    </source>
</evidence>
<dbReference type="RefSeq" id="WP_140945501.1">
    <property type="nucleotide sequence ID" value="NZ_FAOO01000013.1"/>
</dbReference>
<evidence type="ECO:0000256" key="4">
    <source>
        <dbReference type="ARBA" id="ARBA00022833"/>
    </source>
</evidence>
<keyword evidence="2" id="KW-0645">Protease</keyword>
<protein>
    <submittedName>
        <fullName evidence="8">Predicted Zn-dependent peptidase</fullName>
    </submittedName>
</protein>
<dbReference type="Pfam" id="PF05193">
    <property type="entry name" value="Peptidase_M16_C"/>
    <property type="match status" value="1"/>
</dbReference>
<dbReference type="GO" id="GO:0006508">
    <property type="term" value="P:proteolysis"/>
    <property type="evidence" value="ECO:0007669"/>
    <property type="project" value="UniProtKB-KW"/>
</dbReference>
<dbReference type="AlphaFoldDB" id="A0A0S4N928"/>
<dbReference type="InterPro" id="IPR011765">
    <property type="entry name" value="Pept_M16_N"/>
</dbReference>
<keyword evidence="9" id="KW-1185">Reference proteome</keyword>
<dbReference type="OrthoDB" id="9811314at2"/>
<comment type="similarity">
    <text evidence="1">Belongs to the peptidase M16 family.</text>
</comment>
<dbReference type="PANTHER" id="PTHR43690:SF35">
    <property type="entry name" value="NON-CATALYTIC MEMBER OF PEPTIDASE SUBFAMILY M16B-RELATED"/>
    <property type="match status" value="1"/>
</dbReference>
<evidence type="ECO:0000256" key="3">
    <source>
        <dbReference type="ARBA" id="ARBA00022801"/>
    </source>
</evidence>
<evidence type="ECO:0000259" key="6">
    <source>
        <dbReference type="Pfam" id="PF00675"/>
    </source>
</evidence>
<dbReference type="GO" id="GO:0008237">
    <property type="term" value="F:metallopeptidase activity"/>
    <property type="evidence" value="ECO:0007669"/>
    <property type="project" value="UniProtKB-KW"/>
</dbReference>
<evidence type="ECO:0000256" key="5">
    <source>
        <dbReference type="ARBA" id="ARBA00023049"/>
    </source>
</evidence>
<dbReference type="STRING" id="1643428.GCA_001442855_01736"/>
<dbReference type="GO" id="GO:0046872">
    <property type="term" value="F:metal ion binding"/>
    <property type="evidence" value="ECO:0007669"/>
    <property type="project" value="InterPro"/>
</dbReference>
<name>A0A0S4N928_9BACT</name>
<dbReference type="InterPro" id="IPR011249">
    <property type="entry name" value="Metalloenz_LuxS/M16"/>
</dbReference>
<dbReference type="Gene3D" id="3.30.830.10">
    <property type="entry name" value="Metalloenzyme, LuxS/M16 peptidase-like"/>
    <property type="match status" value="2"/>
</dbReference>
<dbReference type="InterPro" id="IPR050626">
    <property type="entry name" value="Peptidase_M16"/>
</dbReference>
<dbReference type="SUPFAM" id="SSF63411">
    <property type="entry name" value="LuxS/MPP-like metallohydrolase"/>
    <property type="match status" value="2"/>
</dbReference>
<gene>
    <name evidence="8" type="ORF">JGI1_01772</name>
</gene>
<feature type="domain" description="Peptidase M16 N-terminal" evidence="6">
    <location>
        <begin position="39"/>
        <end position="154"/>
    </location>
</feature>
<keyword evidence="5" id="KW-0482">Metalloprotease</keyword>